<evidence type="ECO:0000256" key="6">
    <source>
        <dbReference type="ARBA" id="ARBA00022825"/>
    </source>
</evidence>
<dbReference type="OrthoDB" id="425190at2759"/>
<evidence type="ECO:0000256" key="2">
    <source>
        <dbReference type="ARBA" id="ARBA00022670"/>
    </source>
</evidence>
<dbReference type="InterPro" id="IPR001314">
    <property type="entry name" value="Peptidase_S1A"/>
</dbReference>
<keyword evidence="2 14" id="KW-0645">Protease</keyword>
<comment type="caution">
    <text evidence="14">The sequence shown here is derived from an EMBL/GenBank/DDBJ whole genome shotgun (WGS) entry which is preliminary data.</text>
</comment>
<evidence type="ECO:0000256" key="12">
    <source>
        <dbReference type="SAM" id="SignalP"/>
    </source>
</evidence>
<dbReference type="GO" id="GO:0004252">
    <property type="term" value="F:serine-type endopeptidase activity"/>
    <property type="evidence" value="ECO:0007669"/>
    <property type="project" value="InterPro"/>
</dbReference>
<dbReference type="InterPro" id="IPR033116">
    <property type="entry name" value="TRYPSIN_SER"/>
</dbReference>
<comment type="catalytic activity">
    <reaction evidence="10">
        <text>Selective cleavage of 103-Arg-|-Ser-104 and 124-Ile-|-Ile-125 bonds in Limulus clotting factor B to form activated factor B. Cleavage of -Pro-Arg-|-Xaa- bonds in synthetic substrates.</text>
        <dbReference type="EC" id="3.4.21.84"/>
    </reaction>
</comment>
<evidence type="ECO:0000256" key="7">
    <source>
        <dbReference type="ARBA" id="ARBA00023157"/>
    </source>
</evidence>
<dbReference type="PROSITE" id="PS00135">
    <property type="entry name" value="TRYPSIN_SER"/>
    <property type="match status" value="1"/>
</dbReference>
<feature type="chain" id="PRO_5040328079" description="limulus clotting factor C" evidence="12">
    <location>
        <begin position="23"/>
        <end position="290"/>
    </location>
</feature>
<feature type="signal peptide" evidence="12">
    <location>
        <begin position="1"/>
        <end position="22"/>
    </location>
</feature>
<dbReference type="PANTHER" id="PTHR24256">
    <property type="entry name" value="TRYPTASE-RELATED"/>
    <property type="match status" value="1"/>
</dbReference>
<sequence>MRSFSVISCVIWCLMYVNRAAATEKYTLPTPEEGCGFSKVTHKKIVGGTPAKLGAWPWMALIGYTDNEGDLTWRCGGSLITAKHVLTAYHCLKSTLTTVRLGEHDLSDESETNIVDIPVVKVRGHPDYSKLDKRNDLAVLYMERAVEFSTQIRPICIPINDPLRSKDYVESNPFAAGWGLTEKGSKSSILLEVQVPVLSNEECKEKYNAIKSVVSQKQFDSAVLCAGIPGKDSCKGDSGGPLMAPEFAAGKFVYYQIGIISYGIGCAENVPGVYARVQTYVDWIQQRVAE</sequence>
<keyword evidence="8" id="KW-0325">Glycoprotein</keyword>
<accession>A0A9Q0N4P6</accession>
<dbReference type="PROSITE" id="PS50240">
    <property type="entry name" value="TRYPSIN_DOM"/>
    <property type="match status" value="1"/>
</dbReference>
<evidence type="ECO:0000313" key="14">
    <source>
        <dbReference type="EMBL" id="KAJ6643474.1"/>
    </source>
</evidence>
<dbReference type="EC" id="3.4.21.84" evidence="11"/>
<comment type="similarity">
    <text evidence="9">Belongs to the peptidase S1 family. CLIP subfamily.</text>
</comment>
<keyword evidence="7" id="KW-1015">Disulfide bond</keyword>
<evidence type="ECO:0000313" key="15">
    <source>
        <dbReference type="Proteomes" id="UP001151699"/>
    </source>
</evidence>
<dbReference type="GO" id="GO:0006508">
    <property type="term" value="P:proteolysis"/>
    <property type="evidence" value="ECO:0007669"/>
    <property type="project" value="UniProtKB-KW"/>
</dbReference>
<evidence type="ECO:0000256" key="11">
    <source>
        <dbReference type="ARBA" id="ARBA00066707"/>
    </source>
</evidence>
<dbReference type="CDD" id="cd00190">
    <property type="entry name" value="Tryp_SPc"/>
    <property type="match status" value="1"/>
</dbReference>
<keyword evidence="1" id="KW-0768">Sushi</keyword>
<feature type="domain" description="Peptidase S1" evidence="13">
    <location>
        <begin position="45"/>
        <end position="289"/>
    </location>
</feature>
<protein>
    <recommendedName>
        <fullName evidence="11">limulus clotting factor C</fullName>
        <ecNumber evidence="11">3.4.21.84</ecNumber>
    </recommendedName>
</protein>
<dbReference type="InterPro" id="IPR051487">
    <property type="entry name" value="Ser/Thr_Proteases_Immune/Dev"/>
</dbReference>
<reference evidence="14" key="1">
    <citation type="submission" date="2022-07" db="EMBL/GenBank/DDBJ databases">
        <authorList>
            <person name="Trinca V."/>
            <person name="Uliana J.V.C."/>
            <person name="Torres T.T."/>
            <person name="Ward R.J."/>
            <person name="Monesi N."/>
        </authorList>
    </citation>
    <scope>NUCLEOTIDE SEQUENCE</scope>
    <source>
        <strain evidence="14">HSMRA1968</strain>
        <tissue evidence="14">Whole embryos</tissue>
    </source>
</reference>
<dbReference type="Gene3D" id="2.40.10.10">
    <property type="entry name" value="Trypsin-like serine proteases"/>
    <property type="match status" value="2"/>
</dbReference>
<keyword evidence="5" id="KW-0353">Hemolymph clotting</keyword>
<dbReference type="InterPro" id="IPR043504">
    <property type="entry name" value="Peptidase_S1_PA_chymotrypsin"/>
</dbReference>
<dbReference type="FunFam" id="2.40.10.10:FF:000120">
    <property type="entry name" value="Putative serine protease"/>
    <property type="match status" value="1"/>
</dbReference>
<dbReference type="Pfam" id="PF00089">
    <property type="entry name" value="Trypsin"/>
    <property type="match status" value="1"/>
</dbReference>
<gene>
    <name evidence="14" type="primary">VSP_1</name>
    <name evidence="14" type="ORF">Bhyg_08436</name>
</gene>
<keyword evidence="6" id="KW-0720">Serine protease</keyword>
<evidence type="ECO:0000259" key="13">
    <source>
        <dbReference type="PROSITE" id="PS50240"/>
    </source>
</evidence>
<keyword evidence="15" id="KW-1185">Reference proteome</keyword>
<keyword evidence="4" id="KW-0378">Hydrolase</keyword>
<dbReference type="PRINTS" id="PR00722">
    <property type="entry name" value="CHYMOTRYPSIN"/>
</dbReference>
<keyword evidence="3 12" id="KW-0732">Signal</keyword>
<evidence type="ECO:0000256" key="5">
    <source>
        <dbReference type="ARBA" id="ARBA00022820"/>
    </source>
</evidence>
<dbReference type="EMBL" id="WJQU01000002">
    <property type="protein sequence ID" value="KAJ6643474.1"/>
    <property type="molecule type" value="Genomic_DNA"/>
</dbReference>
<dbReference type="Proteomes" id="UP001151699">
    <property type="component" value="Chromosome B"/>
</dbReference>
<name>A0A9Q0N4P6_9DIPT</name>
<evidence type="ECO:0000256" key="10">
    <source>
        <dbReference type="ARBA" id="ARBA00052079"/>
    </source>
</evidence>
<evidence type="ECO:0000256" key="8">
    <source>
        <dbReference type="ARBA" id="ARBA00023180"/>
    </source>
</evidence>
<evidence type="ECO:0000256" key="3">
    <source>
        <dbReference type="ARBA" id="ARBA00022729"/>
    </source>
</evidence>
<evidence type="ECO:0000256" key="4">
    <source>
        <dbReference type="ARBA" id="ARBA00022801"/>
    </source>
</evidence>
<evidence type="ECO:0000256" key="9">
    <source>
        <dbReference type="ARBA" id="ARBA00024195"/>
    </source>
</evidence>
<organism evidence="14 15">
    <name type="scientific">Pseudolycoriella hygida</name>
    <dbReference type="NCBI Taxonomy" id="35572"/>
    <lineage>
        <taxon>Eukaryota</taxon>
        <taxon>Metazoa</taxon>
        <taxon>Ecdysozoa</taxon>
        <taxon>Arthropoda</taxon>
        <taxon>Hexapoda</taxon>
        <taxon>Insecta</taxon>
        <taxon>Pterygota</taxon>
        <taxon>Neoptera</taxon>
        <taxon>Endopterygota</taxon>
        <taxon>Diptera</taxon>
        <taxon>Nematocera</taxon>
        <taxon>Sciaroidea</taxon>
        <taxon>Sciaridae</taxon>
        <taxon>Pseudolycoriella</taxon>
    </lineage>
</organism>
<proteinExistence type="inferred from homology"/>
<dbReference type="InterPro" id="IPR001254">
    <property type="entry name" value="Trypsin_dom"/>
</dbReference>
<dbReference type="SUPFAM" id="SSF50494">
    <property type="entry name" value="Trypsin-like serine proteases"/>
    <property type="match status" value="1"/>
</dbReference>
<dbReference type="InterPro" id="IPR009003">
    <property type="entry name" value="Peptidase_S1_PA"/>
</dbReference>
<dbReference type="GO" id="GO:0042381">
    <property type="term" value="P:hemolymph coagulation"/>
    <property type="evidence" value="ECO:0007669"/>
    <property type="project" value="UniProtKB-KW"/>
</dbReference>
<dbReference type="SMART" id="SM00020">
    <property type="entry name" value="Tryp_SPc"/>
    <property type="match status" value="1"/>
</dbReference>
<dbReference type="AlphaFoldDB" id="A0A9Q0N4P6"/>
<evidence type="ECO:0000256" key="1">
    <source>
        <dbReference type="ARBA" id="ARBA00022659"/>
    </source>
</evidence>